<sequence length="108" mass="12831">MIWSSRIYLGTGLKKKYRRIKWKIMHNIAQQGIFILRLPLGYSGNPEIISSSILRQKYYPGEPFCVIGLANTKREAFRLIEQITSEMYQKLNEIDYYCFFELEKPKTD</sequence>
<proteinExistence type="predicted"/>
<name>A0ABT2TGK8_9FIRM</name>
<keyword evidence="2" id="KW-1185">Reference proteome</keyword>
<gene>
    <name evidence="1" type="ORF">OCV88_02945</name>
</gene>
<organism evidence="1 2">
    <name type="scientific">Brotonthovivens ammoniilytica</name>
    <dbReference type="NCBI Taxonomy" id="2981725"/>
    <lineage>
        <taxon>Bacteria</taxon>
        <taxon>Bacillati</taxon>
        <taxon>Bacillota</taxon>
        <taxon>Clostridia</taxon>
        <taxon>Lachnospirales</taxon>
        <taxon>Lachnospiraceae</taxon>
        <taxon>Brotonthovivens</taxon>
    </lineage>
</organism>
<dbReference type="RefSeq" id="WP_158424134.1">
    <property type="nucleotide sequence ID" value="NZ_JAOQJQ010000001.1"/>
</dbReference>
<dbReference type="EMBL" id="JAOQJQ010000001">
    <property type="protein sequence ID" value="MCU6761295.1"/>
    <property type="molecule type" value="Genomic_DNA"/>
</dbReference>
<reference evidence="1 2" key="1">
    <citation type="journal article" date="2021" name="ISME Commun">
        <title>Automated analysis of genomic sequences facilitates high-throughput and comprehensive description of bacteria.</title>
        <authorList>
            <person name="Hitch T.C.A."/>
        </authorList>
    </citation>
    <scope>NUCLEOTIDE SEQUENCE [LARGE SCALE GENOMIC DNA]</scope>
    <source>
        <strain evidence="1 2">Sanger_109</strain>
    </source>
</reference>
<dbReference type="Proteomes" id="UP001652442">
    <property type="component" value="Unassembled WGS sequence"/>
</dbReference>
<comment type="caution">
    <text evidence="1">The sequence shown here is derived from an EMBL/GenBank/DDBJ whole genome shotgun (WGS) entry which is preliminary data.</text>
</comment>
<accession>A0ABT2TGK8</accession>
<protein>
    <submittedName>
        <fullName evidence="1">Uncharacterized protein</fullName>
    </submittedName>
</protein>
<evidence type="ECO:0000313" key="2">
    <source>
        <dbReference type="Proteomes" id="UP001652442"/>
    </source>
</evidence>
<evidence type="ECO:0000313" key="1">
    <source>
        <dbReference type="EMBL" id="MCU6761295.1"/>
    </source>
</evidence>